<keyword evidence="2" id="KW-0472">Membrane</keyword>
<accession>A0ABW0ZKB1</accession>
<evidence type="ECO:0000313" key="3">
    <source>
        <dbReference type="EMBL" id="MFC5730932.1"/>
    </source>
</evidence>
<proteinExistence type="predicted"/>
<reference evidence="4" key="1">
    <citation type="journal article" date="2019" name="Int. J. Syst. Evol. Microbiol.">
        <title>The Global Catalogue of Microorganisms (GCM) 10K type strain sequencing project: providing services to taxonomists for standard genome sequencing and annotation.</title>
        <authorList>
            <consortium name="The Broad Institute Genomics Platform"/>
            <consortium name="The Broad Institute Genome Sequencing Center for Infectious Disease"/>
            <person name="Wu L."/>
            <person name="Ma J."/>
        </authorList>
    </citation>
    <scope>NUCLEOTIDE SEQUENCE [LARGE SCALE GENOMIC DNA]</scope>
    <source>
        <strain evidence="4">YIM 94188</strain>
    </source>
</reference>
<evidence type="ECO:0000256" key="1">
    <source>
        <dbReference type="SAM" id="MobiDB-lite"/>
    </source>
</evidence>
<evidence type="ECO:0000256" key="2">
    <source>
        <dbReference type="SAM" id="Phobius"/>
    </source>
</evidence>
<dbReference type="EMBL" id="JBHSNS010000011">
    <property type="protein sequence ID" value="MFC5730932.1"/>
    <property type="molecule type" value="Genomic_DNA"/>
</dbReference>
<dbReference type="Proteomes" id="UP001596072">
    <property type="component" value="Unassembled WGS sequence"/>
</dbReference>
<comment type="caution">
    <text evidence="3">The sequence shown here is derived from an EMBL/GenBank/DDBJ whole genome shotgun (WGS) entry which is preliminary data.</text>
</comment>
<gene>
    <name evidence="3" type="ORF">ACFPQB_18570</name>
</gene>
<feature type="region of interest" description="Disordered" evidence="1">
    <location>
        <begin position="36"/>
        <end position="67"/>
    </location>
</feature>
<dbReference type="RefSeq" id="WP_136431103.1">
    <property type="nucleotide sequence ID" value="NZ_JBHSNS010000011.1"/>
</dbReference>
<keyword evidence="2" id="KW-1133">Transmembrane helix</keyword>
<keyword evidence="2" id="KW-0812">Transmembrane</keyword>
<sequence length="128" mass="13343">MLAGLLAMHGLGPHSEDHTAGHLPRLVALVAAEDNHAAHDQEAAEAETASPVLGQGASNDSVPSDEGGPGLGECLALLGLLFALAISAVIGERRRSSLFVPRRVREPLVLLGRPPDAPCLHRLSILRC</sequence>
<organism evidence="3 4">
    <name type="scientific">Nocardioides vastitatis</name>
    <dbReference type="NCBI Taxonomy" id="2568655"/>
    <lineage>
        <taxon>Bacteria</taxon>
        <taxon>Bacillati</taxon>
        <taxon>Actinomycetota</taxon>
        <taxon>Actinomycetes</taxon>
        <taxon>Propionibacteriales</taxon>
        <taxon>Nocardioidaceae</taxon>
        <taxon>Nocardioides</taxon>
    </lineage>
</organism>
<evidence type="ECO:0000313" key="4">
    <source>
        <dbReference type="Proteomes" id="UP001596072"/>
    </source>
</evidence>
<keyword evidence="4" id="KW-1185">Reference proteome</keyword>
<protein>
    <submittedName>
        <fullName evidence="3">Uncharacterized protein</fullName>
    </submittedName>
</protein>
<name>A0ABW0ZKB1_9ACTN</name>
<feature type="transmembrane region" description="Helical" evidence="2">
    <location>
        <begin position="70"/>
        <end position="90"/>
    </location>
</feature>